<dbReference type="Proteomes" id="UP000063236">
    <property type="component" value="Unassembled WGS sequence"/>
</dbReference>
<protein>
    <submittedName>
        <fullName evidence="1">Uncharacterized protein</fullName>
    </submittedName>
</protein>
<dbReference type="AlphaFoldDB" id="A0AAW3PKL3"/>
<sequence length="287" mass="33132">MVTIYEPLYEQGQVLSESAFHELRLADNSHATWREFRILVDFWRRGDHRGKGKVGIFSPKFGLKTRVDASQFLEFVDRHGDVDVCFINPFPQIPYYSYNVWMQGEINHPGLTGRSQALVDSVGLKWNLKTVPRHGHHLLCYSNFWVGTERFWDAYVGGVLDPIATFLERSPDDEVARAVMGDTWHSDAAPFLPFIVERLFSTFLSLRPEWKVAAYRLDDVLSYCLTDYERELVEGMKPIVDAADASMHFPRDLVAMQDLACRLYVRYAREHFARNEHPHTGRSISSA</sequence>
<gene>
    <name evidence="1" type="ORF">WL88_10110</name>
</gene>
<dbReference type="RefSeq" id="WP_059509796.1">
    <property type="nucleotide sequence ID" value="NZ_LOXI01000028.1"/>
</dbReference>
<accession>A0AAW3PKL3</accession>
<comment type="caution">
    <text evidence="1">The sequence shown here is derived from an EMBL/GenBank/DDBJ whole genome shotgun (WGS) entry which is preliminary data.</text>
</comment>
<evidence type="ECO:0000313" key="2">
    <source>
        <dbReference type="Proteomes" id="UP000063236"/>
    </source>
</evidence>
<reference evidence="1 2" key="1">
    <citation type="submission" date="2015-11" db="EMBL/GenBank/DDBJ databases">
        <title>Expanding the genomic diversity of Burkholderia species for the development of highly accurate diagnostics.</title>
        <authorList>
            <person name="Sahl J."/>
            <person name="Keim P."/>
            <person name="Wagner D."/>
        </authorList>
    </citation>
    <scope>NUCLEOTIDE SEQUENCE [LARGE SCALE GENOMIC DNA]</scope>
    <source>
        <strain evidence="1 2">MSMB378WGS</strain>
    </source>
</reference>
<proteinExistence type="predicted"/>
<dbReference type="EMBL" id="LPJV01000015">
    <property type="protein sequence ID" value="KWF57326.1"/>
    <property type="molecule type" value="Genomic_DNA"/>
</dbReference>
<evidence type="ECO:0000313" key="1">
    <source>
        <dbReference type="EMBL" id="KWF57326.1"/>
    </source>
</evidence>
<organism evidence="1 2">
    <name type="scientific">Burkholderia diffusa</name>
    <dbReference type="NCBI Taxonomy" id="488732"/>
    <lineage>
        <taxon>Bacteria</taxon>
        <taxon>Pseudomonadati</taxon>
        <taxon>Pseudomonadota</taxon>
        <taxon>Betaproteobacteria</taxon>
        <taxon>Burkholderiales</taxon>
        <taxon>Burkholderiaceae</taxon>
        <taxon>Burkholderia</taxon>
        <taxon>Burkholderia cepacia complex</taxon>
    </lineage>
</organism>
<name>A0AAW3PKL3_9BURK</name>